<dbReference type="PROSITE" id="PS50053">
    <property type="entry name" value="UBIQUITIN_2"/>
    <property type="match status" value="1"/>
</dbReference>
<reference evidence="2" key="2">
    <citation type="submission" date="2025-08" db="UniProtKB">
        <authorList>
            <consortium name="Ensembl"/>
        </authorList>
    </citation>
    <scope>IDENTIFICATION</scope>
</reference>
<dbReference type="GeneTree" id="ENSGT00980000198800"/>
<protein>
    <recommendedName>
        <fullName evidence="1">Ubiquitin-like domain-containing protein</fullName>
    </recommendedName>
</protein>
<dbReference type="SUPFAM" id="SSF54236">
    <property type="entry name" value="Ubiquitin-like"/>
    <property type="match status" value="1"/>
</dbReference>
<evidence type="ECO:0000313" key="3">
    <source>
        <dbReference type="Proteomes" id="UP000005207"/>
    </source>
</evidence>
<proteinExistence type="predicted"/>
<keyword evidence="3" id="KW-1185">Reference proteome</keyword>
<reference evidence="2" key="3">
    <citation type="submission" date="2025-09" db="UniProtKB">
        <authorList>
            <consortium name="Ensembl"/>
        </authorList>
    </citation>
    <scope>IDENTIFICATION</scope>
</reference>
<dbReference type="Pfam" id="PF00240">
    <property type="entry name" value="ubiquitin"/>
    <property type="match status" value="1"/>
</dbReference>
<dbReference type="AlphaFoldDB" id="A0A669CG97"/>
<feature type="domain" description="Ubiquitin-like" evidence="1">
    <location>
        <begin position="35"/>
        <end position="118"/>
    </location>
</feature>
<accession>A0A669CG97</accession>
<dbReference type="FunCoup" id="A0A669CG97">
    <property type="interactions" value="8"/>
</dbReference>
<evidence type="ECO:0000259" key="1">
    <source>
        <dbReference type="PROSITE" id="PS50053"/>
    </source>
</evidence>
<dbReference type="Proteomes" id="UP000005207">
    <property type="component" value="Linkage group LG3"/>
</dbReference>
<dbReference type="InParanoid" id="A0A669CG97"/>
<dbReference type="OMA" id="QAGNIKY"/>
<name>A0A669CG97_ORENI</name>
<reference evidence="3" key="1">
    <citation type="submission" date="2012-01" db="EMBL/GenBank/DDBJ databases">
        <title>The Genome Sequence of Oreochromis niloticus (Nile Tilapia).</title>
        <authorList>
            <consortium name="Broad Institute Genome Assembly Team"/>
            <consortium name="Broad Institute Sequencing Platform"/>
            <person name="Di Palma F."/>
            <person name="Johnson J."/>
            <person name="Lander E.S."/>
            <person name="Lindblad-Toh K."/>
        </authorList>
    </citation>
    <scope>NUCLEOTIDE SEQUENCE [LARGE SCALE GENOMIC DNA]</scope>
</reference>
<dbReference type="InterPro" id="IPR029071">
    <property type="entry name" value="Ubiquitin-like_domsf"/>
</dbReference>
<dbReference type="Ensembl" id="ENSONIT00000070723.1">
    <property type="protein sequence ID" value="ENSONIP00000047326.1"/>
    <property type="gene ID" value="ENSONIG00000035987.1"/>
</dbReference>
<evidence type="ECO:0000313" key="2">
    <source>
        <dbReference type="Ensembl" id="ENSONIP00000047326.1"/>
    </source>
</evidence>
<dbReference type="Gene3D" id="3.10.20.90">
    <property type="entry name" value="Phosphatidylinositol 3-kinase Catalytic Subunit, Chain A, domain 1"/>
    <property type="match status" value="1"/>
</dbReference>
<sequence length="121" mass="13509">MKVKVNTQPCDVRPRSTLLVSAAEAEGAHRMGKLYQVVVSGVRGGKVTVDLSNTEEQFKSMTVEQLREKIRQKFPETADGNLRLIFTDKNLDDDKKPLSEYGIQHMSVIQVVLRLPGGLRA</sequence>
<dbReference type="InterPro" id="IPR000626">
    <property type="entry name" value="Ubiquitin-like_dom"/>
</dbReference>
<dbReference type="CDD" id="cd17039">
    <property type="entry name" value="Ubl_ubiquitin_like"/>
    <property type="match status" value="1"/>
</dbReference>
<dbReference type="SMART" id="SM00213">
    <property type="entry name" value="UBQ"/>
    <property type="match status" value="1"/>
</dbReference>
<organism evidence="2 3">
    <name type="scientific">Oreochromis niloticus</name>
    <name type="common">Nile tilapia</name>
    <name type="synonym">Tilapia nilotica</name>
    <dbReference type="NCBI Taxonomy" id="8128"/>
    <lineage>
        <taxon>Eukaryota</taxon>
        <taxon>Metazoa</taxon>
        <taxon>Chordata</taxon>
        <taxon>Craniata</taxon>
        <taxon>Vertebrata</taxon>
        <taxon>Euteleostomi</taxon>
        <taxon>Actinopterygii</taxon>
        <taxon>Neopterygii</taxon>
        <taxon>Teleostei</taxon>
        <taxon>Neoteleostei</taxon>
        <taxon>Acanthomorphata</taxon>
        <taxon>Ovalentaria</taxon>
        <taxon>Cichlomorphae</taxon>
        <taxon>Cichliformes</taxon>
        <taxon>Cichlidae</taxon>
        <taxon>African cichlids</taxon>
        <taxon>Pseudocrenilabrinae</taxon>
        <taxon>Oreochromini</taxon>
        <taxon>Oreochromis</taxon>
    </lineage>
</organism>